<protein>
    <recommendedName>
        <fullName evidence="9">Ribitol-5-phosphate cytidylyltransferase</fullName>
        <ecNumber evidence="9">2.7.7.40</ecNumber>
    </recommendedName>
</protein>
<proteinExistence type="inferred from homology"/>
<evidence type="ECO:0000256" key="3">
    <source>
        <dbReference type="ARBA" id="ARBA00022695"/>
    </source>
</evidence>
<dbReference type="PANTHER" id="PTHR32125:SF8">
    <property type="entry name" value="RIBITOL-5-PHOSPHATE CYTIDYLYLTRANSFERASE"/>
    <property type="match status" value="1"/>
</dbReference>
<dbReference type="RefSeq" id="WP_001832311.1">
    <property type="nucleotide sequence ID" value="NZ_AP019721.1"/>
</dbReference>
<feature type="site" description="Positions ribitol 5-phosphate for the nucleophilic attack" evidence="9">
    <location>
        <position position="160"/>
    </location>
</feature>
<name>A0A2G7I088_STAEP</name>
<dbReference type="CDD" id="cd02516">
    <property type="entry name" value="CDP-ME_synthetase"/>
    <property type="match status" value="1"/>
</dbReference>
<dbReference type="InterPro" id="IPR018294">
    <property type="entry name" value="ISPD_synthase_CS"/>
</dbReference>
<evidence type="ECO:0000313" key="13">
    <source>
        <dbReference type="Proteomes" id="UP000622362"/>
    </source>
</evidence>
<dbReference type="AlphaFoldDB" id="A0A2G7I088"/>
<evidence type="ECO:0000256" key="6">
    <source>
        <dbReference type="ARBA" id="ARBA00049484"/>
    </source>
</evidence>
<comment type="function">
    <text evidence="7 9">Catalyzes the transfer of the cytidylyl group of CTP to D-ribitol 5-phosphate.</text>
</comment>
<dbReference type="SUPFAM" id="SSF53448">
    <property type="entry name" value="Nucleotide-diphospho-sugar transferases"/>
    <property type="match status" value="1"/>
</dbReference>
<evidence type="ECO:0000256" key="2">
    <source>
        <dbReference type="ARBA" id="ARBA00022679"/>
    </source>
</evidence>
<evidence type="ECO:0000313" key="11">
    <source>
        <dbReference type="EMBL" id="PIH10749.1"/>
    </source>
</evidence>
<dbReference type="GO" id="GO:0050518">
    <property type="term" value="F:2-C-methyl-D-erythritol 4-phosphate cytidylyltransferase activity"/>
    <property type="evidence" value="ECO:0007669"/>
    <property type="project" value="TreeGrafter"/>
</dbReference>
<gene>
    <name evidence="9" type="primary">tarI</name>
    <name evidence="11" type="ORF">CTJ08_04650</name>
    <name evidence="10" type="ORF">I3V53_11130</name>
</gene>
<dbReference type="SMR" id="A0A2G7I088"/>
<comment type="caution">
    <text evidence="10">The sequence shown here is derived from an EMBL/GenBank/DDBJ whole genome shotgun (WGS) entry which is preliminary data.</text>
</comment>
<dbReference type="GO" id="GO:1902012">
    <property type="term" value="P:poly(ribitol phosphate) teichoic acid biosynthetic process"/>
    <property type="evidence" value="ECO:0007669"/>
    <property type="project" value="UniProtKB-UniRule"/>
</dbReference>
<accession>A0A2G7I088</accession>
<dbReference type="GeneID" id="50019516"/>
<keyword evidence="2 9" id="KW-0808">Transferase</keyword>
<keyword evidence="3 9" id="KW-0548">Nucleotidyltransferase</keyword>
<dbReference type="HAMAP" id="MF_02068">
    <property type="entry name" value="TarI"/>
    <property type="match status" value="1"/>
</dbReference>
<feature type="binding site" evidence="9">
    <location>
        <begin position="81"/>
        <end position="87"/>
    </location>
    <ligand>
        <name>CTP</name>
        <dbReference type="ChEBI" id="CHEBI:37563"/>
    </ligand>
</feature>
<dbReference type="GO" id="GO:0008299">
    <property type="term" value="P:isoprenoid biosynthetic process"/>
    <property type="evidence" value="ECO:0007669"/>
    <property type="project" value="InterPro"/>
</dbReference>
<dbReference type="InterPro" id="IPR034683">
    <property type="entry name" value="IspD/TarI"/>
</dbReference>
<dbReference type="InterPro" id="IPR034709">
    <property type="entry name" value="TarI"/>
</dbReference>
<dbReference type="GO" id="GO:0047349">
    <property type="term" value="F:D-ribitol-5-phosphate cytidylyltransferase activity"/>
    <property type="evidence" value="ECO:0007669"/>
    <property type="project" value="UniProtKB-UniRule"/>
</dbReference>
<dbReference type="OrthoDB" id="9806837at2"/>
<dbReference type="EMBL" id="JADPYN010000030">
    <property type="protein sequence ID" value="MBF9304610.1"/>
    <property type="molecule type" value="Genomic_DNA"/>
</dbReference>
<dbReference type="Proteomes" id="UP000228502">
    <property type="component" value="Unassembled WGS sequence"/>
</dbReference>
<comment type="catalytic activity">
    <reaction evidence="6 9">
        <text>D-ribitol 5-phosphate + CTP + H(+) = CDP-L-ribitol + diphosphate</text>
        <dbReference type="Rhea" id="RHEA:12456"/>
        <dbReference type="ChEBI" id="CHEBI:15378"/>
        <dbReference type="ChEBI" id="CHEBI:33019"/>
        <dbReference type="ChEBI" id="CHEBI:37563"/>
        <dbReference type="ChEBI" id="CHEBI:57608"/>
        <dbReference type="ChEBI" id="CHEBI:57695"/>
        <dbReference type="EC" id="2.7.7.40"/>
    </reaction>
</comment>
<comment type="pathway">
    <text evidence="1 9">Cell wall biogenesis; poly(ribitol phosphate) teichoic acid biosynthesis.</text>
</comment>
<evidence type="ECO:0000256" key="7">
    <source>
        <dbReference type="ARBA" id="ARBA00056549"/>
    </source>
</evidence>
<dbReference type="PROSITE" id="PS01295">
    <property type="entry name" value="ISPD"/>
    <property type="match status" value="1"/>
</dbReference>
<dbReference type="EMBL" id="PEJG01000004">
    <property type="protein sequence ID" value="PIH10749.1"/>
    <property type="molecule type" value="Genomic_DNA"/>
</dbReference>
<keyword evidence="4 9" id="KW-0777">Teichoic acid biosynthesis</keyword>
<feature type="binding site" evidence="9">
    <location>
        <begin position="7"/>
        <end position="10"/>
    </location>
    <ligand>
        <name>CTP</name>
        <dbReference type="ChEBI" id="CHEBI:37563"/>
    </ligand>
</feature>
<evidence type="ECO:0000256" key="8">
    <source>
        <dbReference type="ARBA" id="ARBA00061485"/>
    </source>
</evidence>
<evidence type="ECO:0000313" key="10">
    <source>
        <dbReference type="EMBL" id="MBF9304610.1"/>
    </source>
</evidence>
<dbReference type="KEGG" id="seps:DP17_1629"/>
<dbReference type="InterPro" id="IPR029044">
    <property type="entry name" value="Nucleotide-diphossugar_trans"/>
</dbReference>
<dbReference type="Gene3D" id="3.90.550.10">
    <property type="entry name" value="Spore Coat Polysaccharide Biosynthesis Protein SpsA, Chain A"/>
    <property type="match status" value="1"/>
</dbReference>
<dbReference type="FunFam" id="3.90.550.10:FF:000003">
    <property type="entry name" value="2-C-methyl-D-erythritol 4-phosphate cytidylyltransferase"/>
    <property type="match status" value="1"/>
</dbReference>
<dbReference type="Proteomes" id="UP000622362">
    <property type="component" value="Unassembled WGS sequence"/>
</dbReference>
<dbReference type="EC" id="2.7.7.40" evidence="9"/>
<comment type="similarity">
    <text evidence="8 9">Belongs to the IspD/TarI cytidylyltransferase family. TarI subfamily.</text>
</comment>
<dbReference type="Pfam" id="PF01128">
    <property type="entry name" value="IspD"/>
    <property type="match status" value="1"/>
</dbReference>
<dbReference type="PANTHER" id="PTHR32125">
    <property type="entry name" value="2-C-METHYL-D-ERYTHRITOL 4-PHOSPHATE CYTIDYLYLTRANSFERASE, CHLOROPLASTIC"/>
    <property type="match status" value="1"/>
</dbReference>
<dbReference type="InterPro" id="IPR050088">
    <property type="entry name" value="IspD/TarI_cytidylyltransf_bact"/>
</dbReference>
<evidence type="ECO:0000256" key="5">
    <source>
        <dbReference type="ARBA" id="ARBA00023316"/>
    </source>
</evidence>
<evidence type="ECO:0000313" key="12">
    <source>
        <dbReference type="Proteomes" id="UP000228502"/>
    </source>
</evidence>
<feature type="site" description="Transition state stabilizer" evidence="9">
    <location>
        <position position="14"/>
    </location>
</feature>
<sequence>MIYAGILAGGIGSRMGNVPLPKQFLSLQGKPIIIHTVEKFLMYKDFDEIIIATPQKWINYMLDLLNNYQLDDKKIKVIQGGDDRNHSIMNIIESIEQHKKLNDEDIIVTHDAVRPFLTNRIIRENVEYASQYGAVDTVVNAVDTIISSNDAQFISGIPIRSEMYQGQTPQTFKIKELKDSYLSLTQSQKEILTDACKILVELGKPVKLVKGELFNIKITTPYDLKVANSIITGAVDND</sequence>
<evidence type="ECO:0000256" key="1">
    <source>
        <dbReference type="ARBA" id="ARBA00004837"/>
    </source>
</evidence>
<evidence type="ECO:0000256" key="9">
    <source>
        <dbReference type="HAMAP-Rule" id="MF_02068"/>
    </source>
</evidence>
<comment type="caution">
    <text evidence="9">Lacks conserved residue(s) required for the propagation of feature annotation.</text>
</comment>
<feature type="site" description="Positions ribitol 5-phosphate for the nucleophilic attack" evidence="9">
    <location>
        <position position="217"/>
    </location>
</feature>
<reference evidence="10" key="2">
    <citation type="submission" date="2020-11" db="EMBL/GenBank/DDBJ databases">
        <title>Molecular epidemiology and genomic profiles of multidrug-resistant bacteria collected from clinical sources in South Africa.</title>
        <authorList>
            <person name="Asante J."/>
            <person name="Amoako D.G."/>
        </authorList>
    </citation>
    <scope>NUCLEOTIDE SEQUENCE</scope>
    <source>
        <strain evidence="10">C68</strain>
    </source>
</reference>
<dbReference type="GO" id="GO:0071555">
    <property type="term" value="P:cell wall organization"/>
    <property type="evidence" value="ECO:0007669"/>
    <property type="project" value="UniProtKB-KW"/>
</dbReference>
<dbReference type="NCBIfam" id="NF001183">
    <property type="entry name" value="PRK00155.1-3"/>
    <property type="match status" value="1"/>
</dbReference>
<feature type="site" description="Transition state stabilizer" evidence="9">
    <location>
        <position position="22"/>
    </location>
</feature>
<dbReference type="UniPathway" id="UPA00790"/>
<evidence type="ECO:0000256" key="4">
    <source>
        <dbReference type="ARBA" id="ARBA00022944"/>
    </source>
</evidence>
<reference evidence="11 12" key="1">
    <citation type="submission" date="2017-10" db="EMBL/GenBank/DDBJ databases">
        <title>genome sequences of Staph epi in chlorhexidine trial.</title>
        <authorList>
            <person name="Greninger A.L."/>
            <person name="Addetia A."/>
            <person name="Qin X."/>
            <person name="Zerr D."/>
        </authorList>
    </citation>
    <scope>NUCLEOTIDE SEQUENCE [LARGE SCALE GENOMIC DNA]</scope>
    <source>
        <strain evidence="11 12">SCH-17</strain>
    </source>
</reference>
<keyword evidence="5 9" id="KW-0961">Cell wall biogenesis/degradation</keyword>
<organism evidence="10 13">
    <name type="scientific">Staphylococcus epidermidis</name>
    <dbReference type="NCBI Taxonomy" id="1282"/>
    <lineage>
        <taxon>Bacteria</taxon>
        <taxon>Bacillati</taxon>
        <taxon>Bacillota</taxon>
        <taxon>Bacilli</taxon>
        <taxon>Bacillales</taxon>
        <taxon>Staphylococcaceae</taxon>
        <taxon>Staphylococcus</taxon>
    </lineage>
</organism>